<comment type="catalytic activity">
    <reaction evidence="23">
        <text>N-tetradecanoylglycine + 2 L-ascorbate + O2 = N-tetradecanoyl-(2S)-hydroxyglycine + 2 monodehydro-L-ascorbate radical + H2O</text>
        <dbReference type="Rhea" id="RHEA:58544"/>
        <dbReference type="ChEBI" id="CHEBI:15377"/>
        <dbReference type="ChEBI" id="CHEBI:15379"/>
        <dbReference type="ChEBI" id="CHEBI:38290"/>
        <dbReference type="ChEBI" id="CHEBI:59513"/>
        <dbReference type="ChEBI" id="CHEBI:86500"/>
        <dbReference type="ChEBI" id="CHEBI:142694"/>
    </reaction>
</comment>
<dbReference type="FunFam" id="2.60.120.310:FF:000001">
    <property type="entry name" value="peptidyl-glycine alpha-amidating monooxygenase isoform X1"/>
    <property type="match status" value="1"/>
</dbReference>
<feature type="binding site" evidence="36">
    <location>
        <position position="676"/>
    </location>
    <ligand>
        <name>Ca(2+)</name>
        <dbReference type="ChEBI" id="CHEBI:29108"/>
        <note>structural</note>
    </ligand>
</feature>
<feature type="binding site" evidence="36">
    <location>
        <position position="103"/>
    </location>
    <ligand>
        <name>Cu(2+)</name>
        <dbReference type="ChEBI" id="CHEBI:29036"/>
        <label>1</label>
        <note>catalytic</note>
    </ligand>
</feature>
<evidence type="ECO:0000256" key="24">
    <source>
        <dbReference type="ARBA" id="ARBA00050546"/>
    </source>
</evidence>
<evidence type="ECO:0000256" key="13">
    <source>
        <dbReference type="ARBA" id="ARBA00023008"/>
    </source>
</evidence>
<evidence type="ECO:0000256" key="21">
    <source>
        <dbReference type="ARBA" id="ARBA00048431"/>
    </source>
</evidence>
<evidence type="ECO:0000256" key="5">
    <source>
        <dbReference type="ARBA" id="ARBA00022692"/>
    </source>
</evidence>
<dbReference type="SUPFAM" id="SSF63829">
    <property type="entry name" value="Calcium-dependent phosphotriesterase"/>
    <property type="match status" value="1"/>
</dbReference>
<feature type="binding site" evidence="35">
    <location>
        <position position="543"/>
    </location>
    <ligand>
        <name>a protein</name>
        <dbReference type="ChEBI" id="CHEBI:16541"/>
    </ligand>
    <ligandPart>
        <name>C-terminal Xaa-(2S)-2-hydroxyglycine residue</name>
        <dbReference type="ChEBI" id="CHEBI:142768"/>
    </ligandPart>
</feature>
<evidence type="ECO:0000256" key="34">
    <source>
        <dbReference type="ARBA" id="ARBA00064777"/>
    </source>
</evidence>
<comment type="catalytic activity">
    <reaction evidence="24">
        <text>N-(9Z,12Z,15Z)-octadecatrienoylglycine + 2 L-ascorbate + O2 = N-(9Z,12Z,15Z)-octadecatrienoyl-(2S)-hydroxyglycine + 2 monodehydro-L-ascorbate radical + H2O</text>
        <dbReference type="Rhea" id="RHEA:58548"/>
        <dbReference type="ChEBI" id="CHEBI:15377"/>
        <dbReference type="ChEBI" id="CHEBI:15379"/>
        <dbReference type="ChEBI" id="CHEBI:38290"/>
        <dbReference type="ChEBI" id="CHEBI:59513"/>
        <dbReference type="ChEBI" id="CHEBI:142679"/>
        <dbReference type="ChEBI" id="CHEBI:142697"/>
    </reaction>
</comment>
<evidence type="ECO:0000256" key="18">
    <source>
        <dbReference type="ARBA" id="ARBA00023239"/>
    </source>
</evidence>
<keyword evidence="12" id="KW-0560">Oxidoreductase</keyword>
<feature type="binding site" evidence="36">
    <location>
        <position position="409"/>
    </location>
    <ligand>
        <name>Ca(2+)</name>
        <dbReference type="ChEBI" id="CHEBI:29108"/>
        <note>structural</note>
    </ligand>
</feature>
<feature type="disulfide bond" evidence="37">
    <location>
        <begin position="223"/>
        <end position="330"/>
    </location>
</feature>
<dbReference type="Proteomes" id="UP000504628">
    <property type="component" value="Chromosome 3"/>
</dbReference>
<feature type="repeat" description="NHL" evidence="39">
    <location>
        <begin position="658"/>
        <end position="701"/>
    </location>
</feature>
<feature type="glycosylation site" description="N-linked (GlcNAc...) asparagine" evidence="38">
    <location>
        <position position="654"/>
    </location>
</feature>
<comment type="catalytic activity">
    <reaction evidence="21">
        <text>a [peptide]-C-terminal glycine + 2 L-ascorbate + O2 = a [peptide]-C-terminal (2S)-2-hydroxyglycine + 2 monodehydro-L-ascorbate radical + H2O</text>
        <dbReference type="Rhea" id="RHEA:21452"/>
        <dbReference type="Rhea" id="RHEA-COMP:13486"/>
        <dbReference type="Rhea" id="RHEA-COMP:15321"/>
        <dbReference type="ChEBI" id="CHEBI:15377"/>
        <dbReference type="ChEBI" id="CHEBI:15379"/>
        <dbReference type="ChEBI" id="CHEBI:38290"/>
        <dbReference type="ChEBI" id="CHEBI:59513"/>
        <dbReference type="ChEBI" id="CHEBI:137000"/>
        <dbReference type="ChEBI" id="CHEBI:142768"/>
        <dbReference type="EC" id="1.14.17.3"/>
    </reaction>
</comment>
<evidence type="ECO:0000256" key="9">
    <source>
        <dbReference type="ARBA" id="ARBA00022833"/>
    </source>
</evidence>
<proteinExistence type="inferred from homology"/>
<dbReference type="InterPro" id="IPR001258">
    <property type="entry name" value="NHL_repeat"/>
</dbReference>
<evidence type="ECO:0000256" key="36">
    <source>
        <dbReference type="PIRSR" id="PIRSR600720-2"/>
    </source>
</evidence>
<evidence type="ECO:0000259" key="42">
    <source>
        <dbReference type="Pfam" id="PF01082"/>
    </source>
</evidence>
<dbReference type="PROSITE" id="PS51125">
    <property type="entry name" value="NHL"/>
    <property type="match status" value="4"/>
</dbReference>
<comment type="catalytic activity">
    <reaction evidence="1">
        <text>a [peptide]-C-terminal (2S)-2-hydroxyglycine = a [peptide]-C-terminal amide + glyoxylate</text>
        <dbReference type="Rhea" id="RHEA:20924"/>
        <dbReference type="Rhea" id="RHEA-COMP:13485"/>
        <dbReference type="Rhea" id="RHEA-COMP:15321"/>
        <dbReference type="ChEBI" id="CHEBI:36655"/>
        <dbReference type="ChEBI" id="CHEBI:137001"/>
        <dbReference type="ChEBI" id="CHEBI:142768"/>
        <dbReference type="EC" id="4.3.2.5"/>
    </reaction>
</comment>
<keyword evidence="20" id="KW-0968">Cytoplasmic vesicle</keyword>
<evidence type="ECO:0000256" key="2">
    <source>
        <dbReference type="ARBA" id="ARBA00004160"/>
    </source>
</evidence>
<comment type="catalytic activity">
    <reaction evidence="29">
        <text>N-dodecanoylglycine + 2 L-ascorbate + O2 = N-dodecanoyl-(2S)-hydroxyglycine + 2 monodehydro-L-ascorbate radical + H2O</text>
        <dbReference type="Rhea" id="RHEA:58540"/>
        <dbReference type="ChEBI" id="CHEBI:15377"/>
        <dbReference type="ChEBI" id="CHEBI:15379"/>
        <dbReference type="ChEBI" id="CHEBI:38290"/>
        <dbReference type="ChEBI" id="CHEBI:59513"/>
        <dbReference type="ChEBI" id="CHEBI:142678"/>
        <dbReference type="ChEBI" id="CHEBI:142693"/>
    </reaction>
</comment>
<dbReference type="InterPro" id="IPR014784">
    <property type="entry name" value="Cu2_ascorb_mOase-like_C"/>
</dbReference>
<evidence type="ECO:0000256" key="8">
    <source>
        <dbReference type="ARBA" id="ARBA00022737"/>
    </source>
</evidence>
<keyword evidence="14 45" id="KW-0503">Monooxygenase</keyword>
<dbReference type="FunFam" id="2.60.120.230:FF:000002">
    <property type="entry name" value="Peptidyl-glycine alpha-amidating monooxygenase B"/>
    <property type="match status" value="1"/>
</dbReference>
<dbReference type="FunFam" id="2.120.10.30:FF:000016">
    <property type="entry name" value="peptidyl-glycine alpha-amidating monooxygenase isoform X1"/>
    <property type="match status" value="1"/>
</dbReference>
<name>A0A6J2LD15_9CHIR</name>
<feature type="binding site" evidence="36">
    <location>
        <position position="579"/>
    </location>
    <ligand>
        <name>Zn(2+)</name>
        <dbReference type="ChEBI" id="CHEBI:29105"/>
        <note>catalytic</note>
    </ligand>
</feature>
<evidence type="ECO:0000256" key="3">
    <source>
        <dbReference type="ARBA" id="ARBA00006026"/>
    </source>
</evidence>
<evidence type="ECO:0000256" key="35">
    <source>
        <dbReference type="PIRSR" id="PIRSR600720-1"/>
    </source>
</evidence>
<comment type="catalytic activity">
    <reaction evidence="32">
        <text>N-(9Z-octadecenoyl)glycine + 2 L-ascorbate + O2 = N-(9Z-octadecenoyl)-(2S)-hydroxyglycine + 2 monodehydro-L-ascorbate radical + H2O</text>
        <dbReference type="Rhea" id="RHEA:58600"/>
        <dbReference type="ChEBI" id="CHEBI:15377"/>
        <dbReference type="ChEBI" id="CHEBI:15379"/>
        <dbReference type="ChEBI" id="CHEBI:38290"/>
        <dbReference type="ChEBI" id="CHEBI:59513"/>
        <dbReference type="ChEBI" id="CHEBI:133992"/>
        <dbReference type="ChEBI" id="CHEBI:142696"/>
    </reaction>
</comment>
<evidence type="ECO:0000256" key="15">
    <source>
        <dbReference type="ARBA" id="ARBA00023136"/>
    </source>
</evidence>
<keyword evidence="18" id="KW-0456">Lyase</keyword>
<feature type="binding site" evidence="35">
    <location>
        <position position="422"/>
    </location>
    <ligand>
        <name>a protein</name>
        <dbReference type="ChEBI" id="CHEBI:16541"/>
    </ligand>
    <ligandPart>
        <name>C-terminal Xaa-(2S)-2-hydroxyglycine residue</name>
        <dbReference type="ChEBI" id="CHEBI:142768"/>
    </ligandPart>
</feature>
<keyword evidence="16 37" id="KW-1015">Disulfide bond</keyword>
<evidence type="ECO:0000256" key="22">
    <source>
        <dbReference type="ARBA" id="ARBA00050178"/>
    </source>
</evidence>
<dbReference type="GO" id="GO:0005507">
    <property type="term" value="F:copper ion binding"/>
    <property type="evidence" value="ECO:0007669"/>
    <property type="project" value="InterPro"/>
</dbReference>
<dbReference type="InterPro" id="IPR036939">
    <property type="entry name" value="Cu2_ascorb_mOase_N_sf"/>
</dbReference>
<dbReference type="InterPro" id="IPR011042">
    <property type="entry name" value="6-blade_b-propeller_TolB-like"/>
</dbReference>
<evidence type="ECO:0000256" key="29">
    <source>
        <dbReference type="ARBA" id="ARBA00051621"/>
    </source>
</evidence>
<comment type="catalytic activity">
    <reaction evidence="33">
        <text>N-decanoyl-(2S)-hydroxyglycine = decanamide + glyoxylate</text>
        <dbReference type="Rhea" id="RHEA:58620"/>
        <dbReference type="ChEBI" id="CHEBI:36655"/>
        <dbReference type="ChEBI" id="CHEBI:38833"/>
        <dbReference type="ChEBI" id="CHEBI:142692"/>
    </reaction>
</comment>
<feature type="binding site" evidence="36">
    <location>
        <position position="474"/>
    </location>
    <ligand>
        <name>Zn(2+)</name>
        <dbReference type="ChEBI" id="CHEBI:29105"/>
        <note>catalytic</note>
    </ligand>
</feature>
<dbReference type="PROSITE" id="PS00084">
    <property type="entry name" value="CU2_MONOOXYGENASE_1"/>
    <property type="match status" value="1"/>
</dbReference>
<dbReference type="Pfam" id="PF01082">
    <property type="entry name" value="Cu2_monooxygen"/>
    <property type="match status" value="1"/>
</dbReference>
<keyword evidence="13 36" id="KW-0186">Copper</keyword>
<protein>
    <submittedName>
        <fullName evidence="45">Peptidyl-glycine alpha-amidating monooxygenase isoform X12</fullName>
    </submittedName>
</protein>
<dbReference type="GO" id="GO:0004598">
    <property type="term" value="F:peptidylamidoglycolate lyase activity"/>
    <property type="evidence" value="ECO:0007669"/>
    <property type="project" value="UniProtKB-EC"/>
</dbReference>
<dbReference type="PANTHER" id="PTHR10680">
    <property type="entry name" value="PEPTIDYL-GLYCINE ALPHA-AMIDATING MONOOXYGENASE"/>
    <property type="match status" value="1"/>
</dbReference>
<dbReference type="InterPro" id="IPR000720">
    <property type="entry name" value="PHM/PAL"/>
</dbReference>
<feature type="domain" description="Copper type II ascorbate-dependent monooxygenase C-terminal" evidence="43">
    <location>
        <begin position="197"/>
        <end position="341"/>
    </location>
</feature>
<feature type="binding site" evidence="36">
    <location>
        <position position="476"/>
    </location>
    <ligand>
        <name>Ca(2+)</name>
        <dbReference type="ChEBI" id="CHEBI:29108"/>
        <note>structural</note>
    </ligand>
</feature>
<feature type="disulfide bond" evidence="37">
    <location>
        <begin position="523"/>
        <end position="544"/>
    </location>
</feature>
<comment type="cofactor">
    <cofactor evidence="36">
        <name>Zn(2+)</name>
        <dbReference type="ChEBI" id="CHEBI:29105"/>
    </cofactor>
    <text evidence="36">Binds one Zn(2+) ion per subunit.</text>
</comment>
<evidence type="ECO:0000256" key="6">
    <source>
        <dbReference type="ARBA" id="ARBA00022723"/>
    </source>
</evidence>
<evidence type="ECO:0000256" key="1">
    <source>
        <dbReference type="ARBA" id="ARBA00000686"/>
    </source>
</evidence>
<evidence type="ECO:0000256" key="23">
    <source>
        <dbReference type="ARBA" id="ARBA00050384"/>
    </source>
</evidence>
<evidence type="ECO:0000256" key="7">
    <source>
        <dbReference type="ARBA" id="ARBA00022729"/>
    </source>
</evidence>
<evidence type="ECO:0000256" key="19">
    <source>
        <dbReference type="ARBA" id="ARBA00023268"/>
    </source>
</evidence>
<evidence type="ECO:0000256" key="30">
    <source>
        <dbReference type="ARBA" id="ARBA00051649"/>
    </source>
</evidence>
<dbReference type="PANTHER" id="PTHR10680:SF14">
    <property type="entry name" value="PEPTIDYL-GLYCINE ALPHA-AMIDATING MONOOXYGENASE"/>
    <property type="match status" value="1"/>
</dbReference>
<comment type="subunit">
    <text evidence="34">Monomer. Interacts with RASSF9.</text>
</comment>
<evidence type="ECO:0000256" key="4">
    <source>
        <dbReference type="ARBA" id="ARBA00010263"/>
    </source>
</evidence>
<comment type="catalytic activity">
    <reaction evidence="31">
        <text>N-octanoyl-(2S)-hydroxyglycine = octanamide + glyoxylate</text>
        <dbReference type="Rhea" id="RHEA:58616"/>
        <dbReference type="ChEBI" id="CHEBI:36655"/>
        <dbReference type="ChEBI" id="CHEBI:142682"/>
        <dbReference type="ChEBI" id="CHEBI:142691"/>
    </reaction>
</comment>
<feature type="compositionally biased region" description="Acidic residues" evidence="40">
    <location>
        <begin position="774"/>
        <end position="787"/>
    </location>
</feature>
<dbReference type="GeneID" id="114494537"/>
<sequence length="799" mass="88666">MAGVCSLLVLLLVFNNSSCLGFRSPLSVFKRFKETTRSFSNECLGPSRPVTPIDSSDFALDIRMPGVTPKQSDTYFCMSMRLPTDEEAFVIDFKPRASMDTVHHMLLFGCNMPSSTGSYWFCDEGTCADKANILYAWARNAPPTRLPEGVGFRVGGETGSKYFVLQVHYGDISAFRDDHKDCSGVSLHLTRLPQPLIAGMYLLMSVDTVIPAGQKVVNSDISCHYKKYPMHVFAYRVHTHHLGKVVSGYRVRNGQWTLIGRQSPQLPQAFYPVEHPVDVSFGDILAARCVFTGEGRTEATHIGGTSNDEMCNLYIMYYMEAKHAVSFMTCTQNVAPDIFRAIPPEANIPIPVKPDMVMMHGHHKEAENKDKTSLLQQPKQEEVLEQDFHVEEALDWPGVYLLPGQVSGVALDPKNNLVIFHRGNHVWDINSFDSKFVYQQRGLGPIEEDTILVIDPNNATVLQSRGKNLFYLPHGLTIDKDGNYWVTDVALHQVFKLHPNSKEGPSLTLGRSMQPGSDQNHFCQPTDVAVDPDTGTIYVSDGYCNSRIVQFSPSGQFITQWGEESSGSNPAPGQFSVPHSLALVPHLGQLCVADRENGRIQCFNTDTKEFVREIKHASFGRNVFAISYIPGLLFAVNGKPYFGDQEPVQGFVMNFSSGEIIDIFKPVRKHFDMPHDIAASEDGTVYVGDAHTNTVWKFTSTEKMEHRSVKKAGIEVQEIKADSEHKLEASSGRVLGKFRGKGSGGLNLGNFFASHKGYSRKGFDRLSTEGSDQEKDEDDGSESEEEYSAPLPAPALSSS</sequence>
<comment type="cofactor">
    <cofactor evidence="36">
        <name>Cu(2+)</name>
        <dbReference type="ChEBI" id="CHEBI:29036"/>
    </cofactor>
    <text evidence="36">Binds 2 Cu(2+) ions per subunit.</text>
</comment>
<feature type="binding site" evidence="36">
    <location>
        <position position="675"/>
    </location>
    <ligand>
        <name>Zn(2+)</name>
        <dbReference type="ChEBI" id="CHEBI:29105"/>
        <note>catalytic</note>
    </ligand>
</feature>
<keyword evidence="11" id="KW-1133">Transmembrane helix</keyword>
<keyword evidence="17 38" id="KW-0325">Glycoprotein</keyword>
<comment type="catalytic activity">
    <reaction evidence="30">
        <text>N-octanoylglycine + 2 L-ascorbate + O2 = N-octanoyl-(2S)-hydroxyglycine + 2 monodehydro-L-ascorbate radical + H2O</text>
        <dbReference type="Rhea" id="RHEA:58612"/>
        <dbReference type="ChEBI" id="CHEBI:15377"/>
        <dbReference type="ChEBI" id="CHEBI:15379"/>
        <dbReference type="ChEBI" id="CHEBI:38290"/>
        <dbReference type="ChEBI" id="CHEBI:59513"/>
        <dbReference type="ChEBI" id="CHEBI:142681"/>
        <dbReference type="ChEBI" id="CHEBI:142691"/>
    </reaction>
</comment>
<feature type="binding site" evidence="35">
    <location>
        <position position="595"/>
    </location>
    <ligand>
        <name>a protein</name>
        <dbReference type="ChEBI" id="CHEBI:16541"/>
    </ligand>
    <ligandPart>
        <name>C-terminal Xaa-(2S)-2-hydroxyglycine residue</name>
        <dbReference type="ChEBI" id="CHEBI:142768"/>
    </ligandPart>
</feature>
<feature type="repeat" description="NHL" evidence="39">
    <location>
        <begin position="459"/>
        <end position="500"/>
    </location>
</feature>
<evidence type="ECO:0000256" key="40">
    <source>
        <dbReference type="SAM" id="MobiDB-lite"/>
    </source>
</evidence>
<feature type="disulfide bond" evidence="37">
    <location>
        <begin position="43"/>
        <end position="182"/>
    </location>
</feature>
<evidence type="ECO:0000256" key="32">
    <source>
        <dbReference type="ARBA" id="ARBA00052318"/>
    </source>
</evidence>
<dbReference type="SUPFAM" id="SSF49742">
    <property type="entry name" value="PHM/PNGase F"/>
    <property type="match status" value="2"/>
</dbReference>
<evidence type="ECO:0000256" key="10">
    <source>
        <dbReference type="ARBA" id="ARBA00022896"/>
    </source>
</evidence>
<keyword evidence="6 36" id="KW-0479">Metal-binding</keyword>
<evidence type="ECO:0000313" key="45">
    <source>
        <dbReference type="RefSeq" id="XP_028365627.1"/>
    </source>
</evidence>
<dbReference type="Gene3D" id="2.120.10.30">
    <property type="entry name" value="TolB, C-terminal domain"/>
    <property type="match status" value="1"/>
</dbReference>
<keyword evidence="7 41" id="KW-0732">Signal</keyword>
<dbReference type="InterPro" id="IPR024548">
    <property type="entry name" value="Cu2_monoox_C"/>
</dbReference>
<feature type="disulfide bond" evidence="37">
    <location>
        <begin position="77"/>
        <end position="122"/>
    </location>
</feature>
<evidence type="ECO:0000256" key="27">
    <source>
        <dbReference type="ARBA" id="ARBA00051186"/>
    </source>
</evidence>
<dbReference type="GO" id="GO:0030658">
    <property type="term" value="C:transport vesicle membrane"/>
    <property type="evidence" value="ECO:0007669"/>
    <property type="project" value="UniProtKB-SubCell"/>
</dbReference>
<reference evidence="45" key="1">
    <citation type="submission" date="2025-08" db="UniProtKB">
        <authorList>
            <consortium name="RefSeq"/>
        </authorList>
    </citation>
    <scope>IDENTIFICATION</scope>
    <source>
        <tissue evidence="45">Muscle</tissue>
    </source>
</reference>
<feature type="binding site" evidence="36">
    <location>
        <position position="104"/>
    </location>
    <ligand>
        <name>Cu(2+)</name>
        <dbReference type="ChEBI" id="CHEBI:29036"/>
        <label>1</label>
        <note>catalytic</note>
    </ligand>
</feature>
<organism evidence="44 45">
    <name type="scientific">Phyllostomus discolor</name>
    <name type="common">pale spear-nosed bat</name>
    <dbReference type="NCBI Taxonomy" id="89673"/>
    <lineage>
        <taxon>Eukaryota</taxon>
        <taxon>Metazoa</taxon>
        <taxon>Chordata</taxon>
        <taxon>Craniata</taxon>
        <taxon>Vertebrata</taxon>
        <taxon>Euteleostomi</taxon>
        <taxon>Mammalia</taxon>
        <taxon>Eutheria</taxon>
        <taxon>Laurasiatheria</taxon>
        <taxon>Chiroptera</taxon>
        <taxon>Yangochiroptera</taxon>
        <taxon>Phyllostomidae</taxon>
        <taxon>Phyllostominae</taxon>
        <taxon>Phyllostomus</taxon>
    </lineage>
</organism>
<accession>A0A6J2LD15</accession>
<keyword evidence="44" id="KW-1185">Reference proteome</keyword>
<evidence type="ECO:0000256" key="25">
    <source>
        <dbReference type="ARBA" id="ARBA00050684"/>
    </source>
</evidence>
<evidence type="ECO:0000256" key="39">
    <source>
        <dbReference type="PROSITE-ProRule" id="PRU00504"/>
    </source>
</evidence>
<evidence type="ECO:0000256" key="33">
    <source>
        <dbReference type="ARBA" id="ARBA00052836"/>
    </source>
</evidence>
<keyword evidence="5" id="KW-0812">Transmembrane</keyword>
<comment type="similarity">
    <text evidence="3">In the C-terminal section; belongs to the peptidyl-alpha-hydroxyglycine alpha-amidating lyase family.</text>
</comment>
<evidence type="ECO:0000256" key="11">
    <source>
        <dbReference type="ARBA" id="ARBA00022989"/>
    </source>
</evidence>
<dbReference type="GO" id="GO:0001519">
    <property type="term" value="P:peptide amidation"/>
    <property type="evidence" value="ECO:0007669"/>
    <property type="project" value="UniProtKB-ARBA"/>
</dbReference>
<feature type="region of interest" description="Disordered" evidence="40">
    <location>
        <begin position="761"/>
        <end position="799"/>
    </location>
</feature>
<dbReference type="AlphaFoldDB" id="A0A6J2LD15"/>
<dbReference type="InterPro" id="IPR020611">
    <property type="entry name" value="Cu2_ascorb_mOase_CS-1"/>
</dbReference>
<feature type="repeat" description="NHL" evidence="39">
    <location>
        <begin position="509"/>
        <end position="554"/>
    </location>
</feature>
<feature type="disulfide bond" evidence="37">
    <location>
        <begin position="289"/>
        <end position="311"/>
    </location>
</feature>
<feature type="repeat" description="NHL" evidence="39">
    <location>
        <begin position="562"/>
        <end position="606"/>
    </location>
</feature>
<feature type="signal peptide" evidence="41">
    <location>
        <begin position="1"/>
        <end position="21"/>
    </location>
</feature>
<dbReference type="GO" id="GO:0031418">
    <property type="term" value="F:L-ascorbic acid binding"/>
    <property type="evidence" value="ECO:0007669"/>
    <property type="project" value="UniProtKB-KW"/>
</dbReference>
<evidence type="ECO:0000256" key="12">
    <source>
        <dbReference type="ARBA" id="ARBA00023002"/>
    </source>
</evidence>
<keyword evidence="15" id="KW-0472">Membrane</keyword>
<feature type="disulfide bond" evidence="37">
    <location>
        <begin position="591"/>
        <end position="602"/>
    </location>
</feature>
<comment type="similarity">
    <text evidence="4">In the N-terminal section; belongs to the copper type II ascorbate-dependent monooxygenase family.</text>
</comment>
<comment type="catalytic activity">
    <reaction evidence="22">
        <text>N-(9Z,12Z,15Z)-octadecatrienoyl-(2S)-hydroxyglycine = (9Z,12Z,15Z)-octadecatrienamide + glyoxylate</text>
        <dbReference type="Rhea" id="RHEA:58644"/>
        <dbReference type="ChEBI" id="CHEBI:36655"/>
        <dbReference type="ChEBI" id="CHEBI:142684"/>
        <dbReference type="ChEBI" id="CHEBI:142697"/>
    </reaction>
</comment>
<comment type="catalytic activity">
    <reaction evidence="26">
        <text>N-dodecanoyl-(2S)-hydroxyglycine = dodecanamide + glyoxylate</text>
        <dbReference type="Rhea" id="RHEA:58624"/>
        <dbReference type="ChEBI" id="CHEBI:34726"/>
        <dbReference type="ChEBI" id="CHEBI:36655"/>
        <dbReference type="ChEBI" id="CHEBI:142693"/>
    </reaction>
</comment>
<feature type="domain" description="Copper type II ascorbate-dependent monooxygenase N-terminal" evidence="42">
    <location>
        <begin position="61"/>
        <end position="172"/>
    </location>
</feature>
<comment type="catalytic activity">
    <reaction evidence="27">
        <text>N-(9Z-octadecenoyl)-(2S)-hydroxyglycine = (9Z)-octadecenamide + glyoxylate</text>
        <dbReference type="Rhea" id="RHEA:58636"/>
        <dbReference type="ChEBI" id="CHEBI:36655"/>
        <dbReference type="ChEBI" id="CHEBI:116314"/>
        <dbReference type="ChEBI" id="CHEBI:142696"/>
    </reaction>
</comment>
<feature type="binding site" evidence="36">
    <location>
        <position position="168"/>
    </location>
    <ligand>
        <name>Cu(2+)</name>
        <dbReference type="ChEBI" id="CHEBI:29036"/>
        <label>1</label>
        <note>catalytic</note>
    </ligand>
</feature>
<dbReference type="GO" id="GO:0005576">
    <property type="term" value="C:extracellular region"/>
    <property type="evidence" value="ECO:0007669"/>
    <property type="project" value="TreeGrafter"/>
</dbReference>
<dbReference type="RefSeq" id="XP_028365627.1">
    <property type="nucleotide sequence ID" value="XM_028509826.2"/>
</dbReference>
<dbReference type="Gene3D" id="2.60.120.230">
    <property type="match status" value="1"/>
</dbReference>
<gene>
    <name evidence="45" type="primary">PAM</name>
</gene>
<feature type="binding site" evidence="36">
    <location>
        <position position="240"/>
    </location>
    <ligand>
        <name>Cu(2+)</name>
        <dbReference type="ChEBI" id="CHEBI:29036"/>
        <label>1</label>
        <note>catalytic</note>
    </ligand>
</feature>
<dbReference type="PROSITE" id="PS00085">
    <property type="entry name" value="CU2_MONOOXYGENASE_2"/>
    <property type="match status" value="1"/>
</dbReference>
<evidence type="ECO:0000313" key="44">
    <source>
        <dbReference type="Proteomes" id="UP000504628"/>
    </source>
</evidence>
<dbReference type="InterPro" id="IPR014783">
    <property type="entry name" value="Cu2_ascorb_mOase_CS-2"/>
</dbReference>
<dbReference type="Pfam" id="PF01436">
    <property type="entry name" value="NHL"/>
    <property type="match status" value="4"/>
</dbReference>
<keyword evidence="9 36" id="KW-0862">Zinc</keyword>
<evidence type="ECO:0000259" key="43">
    <source>
        <dbReference type="Pfam" id="PF03712"/>
    </source>
</evidence>
<keyword evidence="8" id="KW-0677">Repeat</keyword>
<evidence type="ECO:0000256" key="17">
    <source>
        <dbReference type="ARBA" id="ARBA00023180"/>
    </source>
</evidence>
<dbReference type="GO" id="GO:0004504">
    <property type="term" value="F:peptidylglycine monooxygenase activity"/>
    <property type="evidence" value="ECO:0007669"/>
    <property type="project" value="UniProtKB-EC"/>
</dbReference>
<comment type="catalytic activity">
    <reaction evidence="25">
        <text>N-tetradecanoyl-(2S)-hydroxyglycine = tetradecamide + glyoxylate</text>
        <dbReference type="Rhea" id="RHEA:58632"/>
        <dbReference type="ChEBI" id="CHEBI:36655"/>
        <dbReference type="ChEBI" id="CHEBI:137125"/>
        <dbReference type="ChEBI" id="CHEBI:142694"/>
    </reaction>
</comment>
<feature type="disulfide bond" evidence="37">
    <location>
        <begin position="110"/>
        <end position="127"/>
    </location>
</feature>
<evidence type="ECO:0000256" key="41">
    <source>
        <dbReference type="SAM" id="SignalP"/>
    </source>
</evidence>
<dbReference type="InterPro" id="IPR000323">
    <property type="entry name" value="Cu2_ascorb_mOase_N"/>
</dbReference>
<evidence type="ECO:0000256" key="28">
    <source>
        <dbReference type="ARBA" id="ARBA00051560"/>
    </source>
</evidence>
<dbReference type="InterPro" id="IPR008977">
    <property type="entry name" value="PHM/PNGase_F_dom_sf"/>
</dbReference>
<evidence type="ECO:0000256" key="16">
    <source>
        <dbReference type="ARBA" id="ARBA00023157"/>
    </source>
</evidence>
<evidence type="ECO:0000256" key="20">
    <source>
        <dbReference type="ARBA" id="ARBA00023329"/>
    </source>
</evidence>
<keyword evidence="19" id="KW-0511">Multifunctional enzyme</keyword>
<feature type="compositionally biased region" description="Low complexity" evidence="40">
    <location>
        <begin position="788"/>
        <end position="799"/>
    </location>
</feature>
<dbReference type="Gene3D" id="2.60.120.310">
    <property type="entry name" value="Copper type II, ascorbate-dependent monooxygenase, N-terminal domain"/>
    <property type="match status" value="1"/>
</dbReference>
<comment type="subcellular location">
    <subcellularLocation>
        <location evidence="2">Cytoplasmic vesicle</location>
        <location evidence="2">Secretory vesicle membrane</location>
        <topology evidence="2">Single-pass membrane protein</topology>
    </subcellularLocation>
</comment>
<evidence type="ECO:0000256" key="26">
    <source>
        <dbReference type="ARBA" id="ARBA00050949"/>
    </source>
</evidence>
<feature type="binding site" evidence="36">
    <location>
        <position position="310"/>
    </location>
    <ligand>
        <name>Cu(2+)</name>
        <dbReference type="ChEBI" id="CHEBI:29036"/>
        <label>1</label>
        <note>catalytic</note>
    </ligand>
</feature>
<dbReference type="CTD" id="5066"/>
<keyword evidence="10" id="KW-0847">Vitamin C</keyword>
<feature type="binding site" evidence="36">
    <location>
        <position position="238"/>
    </location>
    <ligand>
        <name>Cu(2+)</name>
        <dbReference type="ChEBI" id="CHEBI:29036"/>
        <label>1</label>
        <note>catalytic</note>
    </ligand>
</feature>
<keyword evidence="36" id="KW-0106">Calcium</keyword>
<feature type="chain" id="PRO_5027035333" evidence="41">
    <location>
        <begin position="22"/>
        <end position="799"/>
    </location>
</feature>
<evidence type="ECO:0000256" key="38">
    <source>
        <dbReference type="PIRSR" id="PIRSR600720-4"/>
    </source>
</evidence>
<comment type="catalytic activity">
    <reaction evidence="28">
        <text>N-decanoylglycine + 2 L-ascorbate + O2 = N-decanoyl-(2S)-hydroxyglycine + 2 monodehydro-L-ascorbate radical + H2O</text>
        <dbReference type="Rhea" id="RHEA:58608"/>
        <dbReference type="ChEBI" id="CHEBI:15377"/>
        <dbReference type="ChEBI" id="CHEBI:15379"/>
        <dbReference type="ChEBI" id="CHEBI:38290"/>
        <dbReference type="ChEBI" id="CHEBI:59513"/>
        <dbReference type="ChEBI" id="CHEBI:142680"/>
        <dbReference type="ChEBI" id="CHEBI:142692"/>
    </reaction>
</comment>
<dbReference type="PRINTS" id="PR00790">
    <property type="entry name" value="PAMONOXGNASE"/>
</dbReference>
<evidence type="ECO:0000256" key="31">
    <source>
        <dbReference type="ARBA" id="ARBA00052059"/>
    </source>
</evidence>
<evidence type="ECO:0000256" key="37">
    <source>
        <dbReference type="PIRSR" id="PIRSR600720-3"/>
    </source>
</evidence>
<dbReference type="Pfam" id="PF03712">
    <property type="entry name" value="Cu2_monoox_C"/>
    <property type="match status" value="1"/>
</dbReference>
<evidence type="ECO:0000256" key="14">
    <source>
        <dbReference type="ARBA" id="ARBA00023033"/>
    </source>
</evidence>
<dbReference type="CDD" id="cd14958">
    <property type="entry name" value="NHL_PAL_like"/>
    <property type="match status" value="1"/>
</dbReference>